<evidence type="ECO:0000256" key="1">
    <source>
        <dbReference type="ARBA" id="ARBA00010578"/>
    </source>
</evidence>
<dbReference type="AlphaFoldDB" id="A0A9Q8Z3F4"/>
<keyword evidence="2 4" id="KW-0813">Transport</keyword>
<dbReference type="EMBL" id="CP089275">
    <property type="protein sequence ID" value="USP75521.1"/>
    <property type="molecule type" value="Genomic_DNA"/>
</dbReference>
<feature type="region of interest" description="Disordered" evidence="5">
    <location>
        <begin position="516"/>
        <end position="538"/>
    </location>
</feature>
<feature type="compositionally biased region" description="Low complexity" evidence="5">
    <location>
        <begin position="207"/>
        <end position="216"/>
    </location>
</feature>
<dbReference type="Pfam" id="PF15469">
    <property type="entry name" value="Sec5"/>
    <property type="match status" value="1"/>
</dbReference>
<dbReference type="GO" id="GO:0006887">
    <property type="term" value="P:exocytosis"/>
    <property type="evidence" value="ECO:0007669"/>
    <property type="project" value="UniProtKB-KW"/>
</dbReference>
<dbReference type="VEuPathDB" id="FungiDB:yc1106_02795"/>
<dbReference type="GO" id="GO:0015031">
    <property type="term" value="P:protein transport"/>
    <property type="evidence" value="ECO:0007669"/>
    <property type="project" value="UniProtKB-KW"/>
</dbReference>
<keyword evidence="4" id="KW-0653">Protein transport</keyword>
<feature type="compositionally biased region" description="Gly residues" evidence="5">
    <location>
        <begin position="1046"/>
        <end position="1055"/>
    </location>
</feature>
<dbReference type="OrthoDB" id="26242at2759"/>
<comment type="subunit">
    <text evidence="4">Component of the exocyst complex.</text>
</comment>
<proteinExistence type="inferred from homology"/>
<reference evidence="7" key="1">
    <citation type="submission" date="2021-12" db="EMBL/GenBank/DDBJ databases">
        <title>Curvularia clavata genome.</title>
        <authorList>
            <person name="Cao Y."/>
        </authorList>
    </citation>
    <scope>NUCLEOTIDE SEQUENCE</scope>
    <source>
        <strain evidence="7">Yc1106</strain>
    </source>
</reference>
<gene>
    <name evidence="7" type="ORF">yc1106_02795</name>
</gene>
<sequence>MSSSIETEILNKYNLTTLYPSVWPEEKDAADEDDEYVEPPSKVTQKPVRRSQSRYSVLEPSSRFSRQIPGAERSKDGVETLVQKDEQDPLGMYPSVVQVLRAKNVQVEDDIKLRNRFLLSSTTFSPSLFLSQVHNEASTDALLSGLDFLSRSIEQKSASLKVLVESNFDRFVGAKATIDRVYNEMRAQGKDQLEPPNAASHGRTRSRSSFSGRKSSANLSTGLIDPVPAEKKKNALVKESEYGVHGIKVPLTEVAVKAEEVWGPALNGREREETLKSILESLEHHRGLFEVGSAIQEAIRHKDHETIAEEYKRARKYAEEVRYVVEQAVSAQTPLTDDEVHQVIVTARMWSDVERQIEKFKRDSWKRLTATHFTHLQTGSEESKSDEYLSIISILLELGVEENPIWAWLLSRYEYLKLHINSTCQRSVVEIEILRRQLVHGEKPSLRLLQKHLRSVPTSNNISVEPSKLDTPKVIEFWEHVYALMNTLLSTKGGLLAELIEYWEIAQSFLSGRAQRNLPTGHHGQSSVHHRLSSENKAELERGTTELITILRDHLFSFFSDPPIEDVSLLFSPLPTSPTPTTPGTPLSAALTPMSASRSRFDLSKVPPPSPSRGEAWEKYAFWPPYSNALSGSHYLSKTLILIGTAANELASLEVPETGSGGRIDESLRLLLGGVRERCVQAVCAAWNADAEKLKVLEDWTRHVDRKDTTNLPQRFLAVQSFLLNNLQKILYVEASSKTKVDVVVPPSNKLLQLVRGQFVTSLYRTLSGMVECAERGRKALGDEFEIKSDDLTIHEQEDHTGNEWTKVDASKKSIRLLLTLANMSAFQSEITPTLLNLFETLFSVQLTDETNRIRDVLSQLDSQLFRSYTKPHASKIHSTIESGIFSPTWAPPPEPNQKSVADRDPSPYVFSVLLDLVIVHTESSTTSAPLTPRVLRALFESATNSLIQTFQSDALPTISLPQLMQATLDVEFMAQTLSAYTTEQASQIQTDIYQVLDQKTDNAARVRLQDELGNLRIVLKRLRDGTKVQFACFRRVKRSNTGQMPGQGGSGGGGMEDERGRR</sequence>
<evidence type="ECO:0000259" key="6">
    <source>
        <dbReference type="Pfam" id="PF15469"/>
    </source>
</evidence>
<name>A0A9Q8Z3F4_CURCL</name>
<dbReference type="InterPro" id="IPR029175">
    <property type="entry name" value="EXOC2/Sec5"/>
</dbReference>
<accession>A0A9Q8Z3F4</accession>
<feature type="region of interest" description="Disordered" evidence="5">
    <location>
        <begin position="23"/>
        <end position="54"/>
    </location>
</feature>
<evidence type="ECO:0000256" key="2">
    <source>
        <dbReference type="ARBA" id="ARBA00022448"/>
    </source>
</evidence>
<organism evidence="7 8">
    <name type="scientific">Curvularia clavata</name>
    <dbReference type="NCBI Taxonomy" id="95742"/>
    <lineage>
        <taxon>Eukaryota</taxon>
        <taxon>Fungi</taxon>
        <taxon>Dikarya</taxon>
        <taxon>Ascomycota</taxon>
        <taxon>Pezizomycotina</taxon>
        <taxon>Dothideomycetes</taxon>
        <taxon>Pleosporomycetidae</taxon>
        <taxon>Pleosporales</taxon>
        <taxon>Pleosporineae</taxon>
        <taxon>Pleosporaceae</taxon>
        <taxon>Curvularia</taxon>
    </lineage>
</organism>
<evidence type="ECO:0000256" key="4">
    <source>
        <dbReference type="RuleBase" id="RU365069"/>
    </source>
</evidence>
<feature type="compositionally biased region" description="Acidic residues" evidence="5">
    <location>
        <begin position="28"/>
        <end position="37"/>
    </location>
</feature>
<dbReference type="GO" id="GO:0000145">
    <property type="term" value="C:exocyst"/>
    <property type="evidence" value="ECO:0007669"/>
    <property type="project" value="UniProtKB-UniRule"/>
</dbReference>
<evidence type="ECO:0000313" key="8">
    <source>
        <dbReference type="Proteomes" id="UP001056012"/>
    </source>
</evidence>
<dbReference type="Proteomes" id="UP001056012">
    <property type="component" value="Chromosome 2"/>
</dbReference>
<dbReference type="GO" id="GO:0006893">
    <property type="term" value="P:Golgi to plasma membrane transport"/>
    <property type="evidence" value="ECO:0007669"/>
    <property type="project" value="UniProtKB-UniRule"/>
</dbReference>
<keyword evidence="8" id="KW-1185">Reference proteome</keyword>
<comment type="function">
    <text evidence="4">Component of the exocyst complex involved in the docking of exocytic vesicles with fusion sites on the plasma membrane.</text>
</comment>
<feature type="region of interest" description="Disordered" evidence="5">
    <location>
        <begin position="1040"/>
        <end position="1063"/>
    </location>
</feature>
<keyword evidence="3 4" id="KW-0268">Exocytosis</keyword>
<evidence type="ECO:0000256" key="5">
    <source>
        <dbReference type="SAM" id="MobiDB-lite"/>
    </source>
</evidence>
<feature type="region of interest" description="Disordered" evidence="5">
    <location>
        <begin position="187"/>
        <end position="224"/>
    </location>
</feature>
<evidence type="ECO:0000313" key="7">
    <source>
        <dbReference type="EMBL" id="USP75521.1"/>
    </source>
</evidence>
<protein>
    <recommendedName>
        <fullName evidence="4">Exocyst complex component SEC5</fullName>
    </recommendedName>
</protein>
<dbReference type="PANTHER" id="PTHR13043">
    <property type="entry name" value="EXOCYST COMPLEX COMPONENT SEC5"/>
    <property type="match status" value="1"/>
</dbReference>
<feature type="domain" description="Exocyst complex component EXOC2/Sec5 N-terminal" evidence="6">
    <location>
        <begin position="87"/>
        <end position="1034"/>
    </location>
</feature>
<comment type="similarity">
    <text evidence="1 4">Belongs to the SEC5 family.</text>
</comment>
<dbReference type="PANTHER" id="PTHR13043:SF1">
    <property type="entry name" value="EXOCYST COMPLEX COMPONENT 2"/>
    <property type="match status" value="1"/>
</dbReference>
<dbReference type="InterPro" id="IPR039481">
    <property type="entry name" value="EXOC2/Sec5_N_dom"/>
</dbReference>
<evidence type="ECO:0000256" key="3">
    <source>
        <dbReference type="ARBA" id="ARBA00022483"/>
    </source>
</evidence>